<protein>
    <submittedName>
        <fullName evidence="2">Uncharacterized protein</fullName>
    </submittedName>
</protein>
<organism evidence="2 3">
    <name type="scientific">Mycena pura</name>
    <dbReference type="NCBI Taxonomy" id="153505"/>
    <lineage>
        <taxon>Eukaryota</taxon>
        <taxon>Fungi</taxon>
        <taxon>Dikarya</taxon>
        <taxon>Basidiomycota</taxon>
        <taxon>Agaricomycotina</taxon>
        <taxon>Agaricomycetes</taxon>
        <taxon>Agaricomycetidae</taxon>
        <taxon>Agaricales</taxon>
        <taxon>Marasmiineae</taxon>
        <taxon>Mycenaceae</taxon>
        <taxon>Mycena</taxon>
    </lineage>
</organism>
<sequence>MRKDVTTAEPCRIATGLFLEKAVRPNGKLLITSPQSPTLHMLESRTVENPTLDTFPNALIAFVLNDTTIRAIPGTIAIWRVDLTSHGPPGPPRVNKAADFTDGMFLDGLGAAPGEPDLVLGADSAAGRVWQINLRTGAVRVAAQDDAFAPGAPAPGPAARQRAGPQSLCHYNK</sequence>
<feature type="compositionally biased region" description="Low complexity" evidence="1">
    <location>
        <begin position="150"/>
        <end position="166"/>
    </location>
</feature>
<dbReference type="PANTHER" id="PTHR42060">
    <property type="entry name" value="NHL REPEAT-CONTAINING PROTEIN-RELATED"/>
    <property type="match status" value="1"/>
</dbReference>
<evidence type="ECO:0000313" key="3">
    <source>
        <dbReference type="Proteomes" id="UP001219525"/>
    </source>
</evidence>
<dbReference type="EMBL" id="JARJCW010000114">
    <property type="protein sequence ID" value="KAJ7192867.1"/>
    <property type="molecule type" value="Genomic_DNA"/>
</dbReference>
<comment type="caution">
    <text evidence="2">The sequence shown here is derived from an EMBL/GenBank/DDBJ whole genome shotgun (WGS) entry which is preliminary data.</text>
</comment>
<dbReference type="Gene3D" id="2.120.10.30">
    <property type="entry name" value="TolB, C-terminal domain"/>
    <property type="match status" value="1"/>
</dbReference>
<gene>
    <name evidence="2" type="ORF">GGX14DRAFT_593640</name>
</gene>
<dbReference type="Proteomes" id="UP001219525">
    <property type="component" value="Unassembled WGS sequence"/>
</dbReference>
<evidence type="ECO:0000313" key="2">
    <source>
        <dbReference type="EMBL" id="KAJ7192867.1"/>
    </source>
</evidence>
<reference evidence="2" key="1">
    <citation type="submission" date="2023-03" db="EMBL/GenBank/DDBJ databases">
        <title>Massive genome expansion in bonnet fungi (Mycena s.s.) driven by repeated elements and novel gene families across ecological guilds.</title>
        <authorList>
            <consortium name="Lawrence Berkeley National Laboratory"/>
            <person name="Harder C.B."/>
            <person name="Miyauchi S."/>
            <person name="Viragh M."/>
            <person name="Kuo A."/>
            <person name="Thoen E."/>
            <person name="Andreopoulos B."/>
            <person name="Lu D."/>
            <person name="Skrede I."/>
            <person name="Drula E."/>
            <person name="Henrissat B."/>
            <person name="Morin E."/>
            <person name="Kohler A."/>
            <person name="Barry K."/>
            <person name="LaButti K."/>
            <person name="Morin E."/>
            <person name="Salamov A."/>
            <person name="Lipzen A."/>
            <person name="Mereny Z."/>
            <person name="Hegedus B."/>
            <person name="Baldrian P."/>
            <person name="Stursova M."/>
            <person name="Weitz H."/>
            <person name="Taylor A."/>
            <person name="Grigoriev I.V."/>
            <person name="Nagy L.G."/>
            <person name="Martin F."/>
            <person name="Kauserud H."/>
        </authorList>
    </citation>
    <scope>NUCLEOTIDE SEQUENCE</scope>
    <source>
        <strain evidence="2">9144</strain>
    </source>
</reference>
<dbReference type="InterPro" id="IPR052998">
    <property type="entry name" value="Hetero-Diels-Alderase-like"/>
</dbReference>
<evidence type="ECO:0000256" key="1">
    <source>
        <dbReference type="SAM" id="MobiDB-lite"/>
    </source>
</evidence>
<proteinExistence type="predicted"/>
<accession>A0AAD6Y1Z9</accession>
<name>A0AAD6Y1Z9_9AGAR</name>
<keyword evidence="3" id="KW-1185">Reference proteome</keyword>
<dbReference type="InterPro" id="IPR011042">
    <property type="entry name" value="6-blade_b-propeller_TolB-like"/>
</dbReference>
<dbReference type="PANTHER" id="PTHR42060:SF1">
    <property type="entry name" value="NHL REPEAT-CONTAINING PROTEIN"/>
    <property type="match status" value="1"/>
</dbReference>
<dbReference type="AlphaFoldDB" id="A0AAD6Y1Z9"/>
<dbReference type="SUPFAM" id="SSF63829">
    <property type="entry name" value="Calcium-dependent phosphotriesterase"/>
    <property type="match status" value="1"/>
</dbReference>
<feature type="region of interest" description="Disordered" evidence="1">
    <location>
        <begin position="150"/>
        <end position="173"/>
    </location>
</feature>